<reference evidence="3 4" key="1">
    <citation type="journal article" date="2024" name="G3 (Bethesda)">
        <title>Genome assembly of Hibiscus sabdariffa L. provides insights into metabolisms of medicinal natural products.</title>
        <authorList>
            <person name="Kim T."/>
        </authorList>
    </citation>
    <scope>NUCLEOTIDE SEQUENCE [LARGE SCALE GENOMIC DNA]</scope>
    <source>
        <strain evidence="3">TK-2024</strain>
        <tissue evidence="3">Old leaves</tissue>
    </source>
</reference>
<evidence type="ECO:0000256" key="2">
    <source>
        <dbReference type="PROSITE-ProRule" id="PRU00708"/>
    </source>
</evidence>
<dbReference type="PROSITE" id="PS51375">
    <property type="entry name" value="PPR"/>
    <property type="match status" value="1"/>
</dbReference>
<keyword evidence="4" id="KW-1185">Reference proteome</keyword>
<dbReference type="PANTHER" id="PTHR47926:SF533">
    <property type="entry name" value="DYW DOMAIN-CONTAINING PROTEIN"/>
    <property type="match status" value="1"/>
</dbReference>
<dbReference type="PANTHER" id="PTHR47926">
    <property type="entry name" value="PENTATRICOPEPTIDE REPEAT-CONTAINING PROTEIN"/>
    <property type="match status" value="1"/>
</dbReference>
<proteinExistence type="predicted"/>
<dbReference type="InterPro" id="IPR046848">
    <property type="entry name" value="E_motif"/>
</dbReference>
<sequence>MNAMIAGYAPKDLDKAIILLQETEVDRLKPSEVTYTSLLDACHTQNDCNEEVLHFVQEMHSYNVLPDQATFVSVLRACAVLSSLQEGRQIHALIYKIGYVLDELATSALVDIIHGDETRGRRATGKLIELELESENSFPYVLLSNIYALTGNWDEVNALRRRMSEKRVQKFPRCSRIVTDQEMNMFIAGDMSHPKADEIEDT</sequence>
<dbReference type="Pfam" id="PF20431">
    <property type="entry name" value="E_motif"/>
    <property type="match status" value="1"/>
</dbReference>
<dbReference type="InterPro" id="IPR046849">
    <property type="entry name" value="E2_motif"/>
</dbReference>
<keyword evidence="1" id="KW-0677">Repeat</keyword>
<dbReference type="Gene3D" id="1.25.40.10">
    <property type="entry name" value="Tetratricopeptide repeat domain"/>
    <property type="match status" value="1"/>
</dbReference>
<accession>A0ABR2DZJ6</accession>
<gene>
    <name evidence="3" type="ORF">V6N12_061877</name>
</gene>
<evidence type="ECO:0008006" key="5">
    <source>
        <dbReference type="Google" id="ProtNLM"/>
    </source>
</evidence>
<dbReference type="InterPro" id="IPR046960">
    <property type="entry name" value="PPR_At4g14850-like_plant"/>
</dbReference>
<dbReference type="EMBL" id="JBBPBM010000021">
    <property type="protein sequence ID" value="KAK8548976.1"/>
    <property type="molecule type" value="Genomic_DNA"/>
</dbReference>
<feature type="repeat" description="PPR" evidence="2">
    <location>
        <begin position="31"/>
        <end position="66"/>
    </location>
</feature>
<dbReference type="InterPro" id="IPR002885">
    <property type="entry name" value="PPR_rpt"/>
</dbReference>
<evidence type="ECO:0000313" key="3">
    <source>
        <dbReference type="EMBL" id="KAK8548976.1"/>
    </source>
</evidence>
<evidence type="ECO:0000256" key="1">
    <source>
        <dbReference type="ARBA" id="ARBA00022737"/>
    </source>
</evidence>
<evidence type="ECO:0000313" key="4">
    <source>
        <dbReference type="Proteomes" id="UP001472677"/>
    </source>
</evidence>
<name>A0ABR2DZJ6_9ROSI</name>
<dbReference type="InterPro" id="IPR011990">
    <property type="entry name" value="TPR-like_helical_dom_sf"/>
</dbReference>
<dbReference type="Pfam" id="PF20430">
    <property type="entry name" value="Eplus_motif"/>
    <property type="match status" value="1"/>
</dbReference>
<protein>
    <recommendedName>
        <fullName evidence="5">Pentatricopeptide repeat-containing protein</fullName>
    </recommendedName>
</protein>
<organism evidence="3 4">
    <name type="scientific">Hibiscus sabdariffa</name>
    <name type="common">roselle</name>
    <dbReference type="NCBI Taxonomy" id="183260"/>
    <lineage>
        <taxon>Eukaryota</taxon>
        <taxon>Viridiplantae</taxon>
        <taxon>Streptophyta</taxon>
        <taxon>Embryophyta</taxon>
        <taxon>Tracheophyta</taxon>
        <taxon>Spermatophyta</taxon>
        <taxon>Magnoliopsida</taxon>
        <taxon>eudicotyledons</taxon>
        <taxon>Gunneridae</taxon>
        <taxon>Pentapetalae</taxon>
        <taxon>rosids</taxon>
        <taxon>malvids</taxon>
        <taxon>Malvales</taxon>
        <taxon>Malvaceae</taxon>
        <taxon>Malvoideae</taxon>
        <taxon>Hibiscus</taxon>
    </lineage>
</organism>
<comment type="caution">
    <text evidence="3">The sequence shown here is derived from an EMBL/GenBank/DDBJ whole genome shotgun (WGS) entry which is preliminary data.</text>
</comment>
<dbReference type="Proteomes" id="UP001472677">
    <property type="component" value="Unassembled WGS sequence"/>
</dbReference>